<dbReference type="Proteomes" id="UP001497383">
    <property type="component" value="Chromosome 4"/>
</dbReference>
<evidence type="ECO:0008006" key="3">
    <source>
        <dbReference type="Google" id="ProtNLM"/>
    </source>
</evidence>
<keyword evidence="2" id="KW-1185">Reference proteome</keyword>
<dbReference type="GeneID" id="92208511"/>
<gene>
    <name evidence="1" type="ORF">LODBEIA_P33150</name>
</gene>
<evidence type="ECO:0000313" key="2">
    <source>
        <dbReference type="Proteomes" id="UP001497383"/>
    </source>
</evidence>
<reference evidence="1 2" key="1">
    <citation type="submission" date="2024-03" db="EMBL/GenBank/DDBJ databases">
        <authorList>
            <person name="Brejova B."/>
        </authorList>
    </citation>
    <scope>NUCLEOTIDE SEQUENCE [LARGE SCALE GENOMIC DNA]</scope>
    <source>
        <strain evidence="1 2">CBS 14171</strain>
    </source>
</reference>
<sequence>MSIQFEVLPSEIIHRVIYWLSDGRISANVVHPENPIPSHVYVQNSIECGDCYADLLSLSSTCTSLRRVVGEVIFQKMSLVRLNQVDSILCNPASQELYSDKRAYQRQFFIELVGRNVSNCRVGEPAAKKVKSPADESEEPRARKSRYEKELCMCYFVRFLECDNDILKNGDLKIFPNLTDLKILDQRLSSAIPESGSSLTKIKYLATHAQTLSLSPALLDTVPSLKRLDLFLDFSNDFLSNGGTRNIINKFEAGPNQLEDLFLILDNPYTIKYLETISLLRAIAKNAKLKKLMIRSKRRKIVSSLNQNQSSLNPGFSGDEILEMFGDLSSFTVDIRVLDMLNFDPSTLALRLESAEKKPLQERRHFAIVDRAIVGPHMSQSLRESLSAVIRLGQYTSFGFQYGESLEESHLHVLKIVTDFVQWMINQGQVGYCGLRSISIEKCWSVSDDSVIREYLMSSDGKERAKAKKATLWGRYPFNSPRFRVTDAYAIHYTKETGSSISDANGYFIGVSDRPYNKANFTTSPEHSKNLDQFWSYEASLCDFEQYSVPQRTSLLIN</sequence>
<evidence type="ECO:0000313" key="1">
    <source>
        <dbReference type="EMBL" id="CAK9439091.1"/>
    </source>
</evidence>
<organism evidence="1 2">
    <name type="scientific">Lodderomyces beijingensis</name>
    <dbReference type="NCBI Taxonomy" id="1775926"/>
    <lineage>
        <taxon>Eukaryota</taxon>
        <taxon>Fungi</taxon>
        <taxon>Dikarya</taxon>
        <taxon>Ascomycota</taxon>
        <taxon>Saccharomycotina</taxon>
        <taxon>Pichiomycetes</taxon>
        <taxon>Debaryomycetaceae</taxon>
        <taxon>Candida/Lodderomyces clade</taxon>
        <taxon>Lodderomyces</taxon>
    </lineage>
</organism>
<name>A0ABP0ZQ78_9ASCO</name>
<dbReference type="EMBL" id="OZ022408">
    <property type="protein sequence ID" value="CAK9439091.1"/>
    <property type="molecule type" value="Genomic_DNA"/>
</dbReference>
<dbReference type="RefSeq" id="XP_066830253.1">
    <property type="nucleotide sequence ID" value="XM_066973412.1"/>
</dbReference>
<accession>A0ABP0ZQ78</accession>
<protein>
    <recommendedName>
        <fullName evidence="3">F-box domain-containing protein</fullName>
    </recommendedName>
</protein>
<proteinExistence type="predicted"/>